<dbReference type="InterPro" id="IPR047928">
    <property type="entry name" value="Perm_prefix_1"/>
</dbReference>
<comment type="caution">
    <text evidence="3">The sequence shown here is derived from an EMBL/GenBank/DDBJ whole genome shotgun (WGS) entry which is preliminary data.</text>
</comment>
<reference evidence="3 4" key="1">
    <citation type="submission" date="2021-01" db="EMBL/GenBank/DDBJ databases">
        <title>Genome Sequencing of Type Strains.</title>
        <authorList>
            <person name="Lemaire J.F."/>
            <person name="Inderbitzin P."/>
            <person name="Collins S.B."/>
            <person name="Wespe N."/>
            <person name="Knight-Connoni V."/>
        </authorList>
    </citation>
    <scope>NUCLEOTIDE SEQUENCE [LARGE SCALE GENOMIC DNA]</scope>
    <source>
        <strain evidence="3 4">DSM 23009</strain>
    </source>
</reference>
<evidence type="ECO:0000256" key="2">
    <source>
        <dbReference type="SAM" id="Phobius"/>
    </source>
</evidence>
<keyword evidence="4" id="KW-1185">Reference proteome</keyword>
<keyword evidence="2" id="KW-0812">Transmembrane</keyword>
<dbReference type="EMBL" id="JAFHKR010000038">
    <property type="protein sequence ID" value="MBN3553908.1"/>
    <property type="molecule type" value="Genomic_DNA"/>
</dbReference>
<accession>A0ABS2ZNV1</accession>
<name>A0ABS2ZNV1_9BACL</name>
<keyword evidence="2" id="KW-0472">Membrane</keyword>
<gene>
    <name evidence="3" type="ORF">JYA63_06515</name>
</gene>
<keyword evidence="1" id="KW-0175">Coiled coil</keyword>
<dbReference type="RefSeq" id="WP_205724990.1">
    <property type="nucleotide sequence ID" value="NZ_JAFHKR010000038.1"/>
</dbReference>
<organism evidence="3 4">
    <name type="scientific">Fictibacillus nanhaiensis</name>
    <dbReference type="NCBI Taxonomy" id="742169"/>
    <lineage>
        <taxon>Bacteria</taxon>
        <taxon>Bacillati</taxon>
        <taxon>Bacillota</taxon>
        <taxon>Bacilli</taxon>
        <taxon>Bacillales</taxon>
        <taxon>Fictibacillaceae</taxon>
        <taxon>Fictibacillus</taxon>
    </lineage>
</organism>
<evidence type="ECO:0000313" key="3">
    <source>
        <dbReference type="EMBL" id="MBN3553908.1"/>
    </source>
</evidence>
<keyword evidence="2" id="KW-1133">Transmembrane helix</keyword>
<dbReference type="NCBIfam" id="NF038403">
    <property type="entry name" value="perm_prefix_1"/>
    <property type="match status" value="1"/>
</dbReference>
<feature type="transmembrane region" description="Helical" evidence="2">
    <location>
        <begin position="81"/>
        <end position="101"/>
    </location>
</feature>
<evidence type="ECO:0000313" key="4">
    <source>
        <dbReference type="Proteomes" id="UP001296923"/>
    </source>
</evidence>
<dbReference type="Proteomes" id="UP001296923">
    <property type="component" value="Unassembled WGS sequence"/>
</dbReference>
<sequence length="291" mass="33817">MKQIDKYIQSIYKDVVGSRNEVEELKREMRSHLIEAVEELKAEGKTEEEAIRMAINNFGGRNQMVKGLSEFFTVQKKFTNYILTLSVLFLVLSAIFFITSYSKANAYKEELDQLQVVEEEKEIIMNDVFDVLDTSNEVGDKERYDLLDVFNKYDDKLNLVAVFSAKDVEDWLQDKDNQAVKEGPDTHYPIDYANASIVIGNNKVIEDKDQIVPSDYDMGTVIMANDNWVVQYEYRTSYEKTVEKHLQYTNYGPSIWSFYQIPILFAALFIAFGGVWLFLNRQNKRLSTVME</sequence>
<feature type="coiled-coil region" evidence="1">
    <location>
        <begin position="8"/>
        <end position="57"/>
    </location>
</feature>
<feature type="transmembrane region" description="Helical" evidence="2">
    <location>
        <begin position="258"/>
        <end position="279"/>
    </location>
</feature>
<protein>
    <submittedName>
        <fullName evidence="3">Uncharacterized protein</fullName>
    </submittedName>
</protein>
<evidence type="ECO:0000256" key="1">
    <source>
        <dbReference type="SAM" id="Coils"/>
    </source>
</evidence>
<proteinExistence type="predicted"/>